<dbReference type="PANTHER" id="PTHR34857">
    <property type="entry name" value="SLL0384 PROTEIN"/>
    <property type="match status" value="1"/>
</dbReference>
<gene>
    <name evidence="7" type="ORF">CryarDRAFT_1207</name>
</gene>
<organism evidence="7 8">
    <name type="scientific">Cryptosporangium arvum DSM 44712</name>
    <dbReference type="NCBI Taxonomy" id="927661"/>
    <lineage>
        <taxon>Bacteria</taxon>
        <taxon>Bacillati</taxon>
        <taxon>Actinomycetota</taxon>
        <taxon>Actinomycetes</taxon>
        <taxon>Cryptosporangiales</taxon>
        <taxon>Cryptosporangiaceae</taxon>
        <taxon>Cryptosporangium</taxon>
    </lineage>
</organism>
<keyword evidence="4 6" id="KW-1133">Transmembrane helix</keyword>
<dbReference type="InterPro" id="IPR012809">
    <property type="entry name" value="ECF_CbiQ"/>
</dbReference>
<protein>
    <submittedName>
        <fullName evidence="7">Cobalt ABC transporter, permease protein CbiQ</fullName>
    </submittedName>
</protein>
<comment type="caution">
    <text evidence="7">The sequence shown here is derived from an EMBL/GenBank/DDBJ whole genome shotgun (WGS) entry which is preliminary data.</text>
</comment>
<dbReference type="InterPro" id="IPR003339">
    <property type="entry name" value="ABC/ECF_trnsptr_transmembrane"/>
</dbReference>
<dbReference type="EMBL" id="JFBT01000001">
    <property type="protein sequence ID" value="EXG80141.1"/>
    <property type="molecule type" value="Genomic_DNA"/>
</dbReference>
<accession>A0A011ADL3</accession>
<evidence type="ECO:0000256" key="4">
    <source>
        <dbReference type="ARBA" id="ARBA00022989"/>
    </source>
</evidence>
<sequence>MGAGHAHPLHLAGASLVHRMPSEVKIVAALAFVVSVVATPREAVWAFGLYAVLLAAVAATARIPAGWLAARGLIETPFVVLALVLPFLEGGPHVHLAGLSLSEPGLWAGWNIVAKGTLGVFASLLLAATTNGRDLLIGLQQLRTPAPIVQIATFMLRYADVIVGNAKAMRIARLSRCHDPRFLWQVRAFATSIGSLFLRSYERGERVYVAMLSRGYTGALPTATSARPPARQWATALTIPAAAAAVSVTAWLTT</sequence>
<dbReference type="PATRIC" id="fig|927661.3.peg.1186"/>
<comment type="subcellular location">
    <subcellularLocation>
        <location evidence="1">Cell membrane</location>
        <topology evidence="1">Multi-pass membrane protein</topology>
    </subcellularLocation>
</comment>
<evidence type="ECO:0000313" key="7">
    <source>
        <dbReference type="EMBL" id="EXG80141.1"/>
    </source>
</evidence>
<evidence type="ECO:0000313" key="8">
    <source>
        <dbReference type="Proteomes" id="UP000021053"/>
    </source>
</evidence>
<dbReference type="PANTHER" id="PTHR34857:SF2">
    <property type="entry name" value="SLL0384 PROTEIN"/>
    <property type="match status" value="1"/>
</dbReference>
<dbReference type="RefSeq" id="WP_035848928.1">
    <property type="nucleotide sequence ID" value="NZ_KK073874.1"/>
</dbReference>
<keyword evidence="3 6" id="KW-0812">Transmembrane</keyword>
<feature type="transmembrane region" description="Helical" evidence="6">
    <location>
        <begin position="68"/>
        <end position="88"/>
    </location>
</feature>
<evidence type="ECO:0000256" key="1">
    <source>
        <dbReference type="ARBA" id="ARBA00004651"/>
    </source>
</evidence>
<feature type="transmembrane region" description="Helical" evidence="6">
    <location>
        <begin position="108"/>
        <end position="128"/>
    </location>
</feature>
<proteinExistence type="predicted"/>
<dbReference type="InterPro" id="IPR051611">
    <property type="entry name" value="ECF_transporter_component"/>
</dbReference>
<feature type="transmembrane region" description="Helical" evidence="6">
    <location>
        <begin position="43"/>
        <end position="61"/>
    </location>
</feature>
<dbReference type="GO" id="GO:0043190">
    <property type="term" value="C:ATP-binding cassette (ABC) transporter complex"/>
    <property type="evidence" value="ECO:0007669"/>
    <property type="project" value="InterPro"/>
</dbReference>
<dbReference type="Pfam" id="PF02361">
    <property type="entry name" value="CbiQ"/>
    <property type="match status" value="1"/>
</dbReference>
<keyword evidence="5 6" id="KW-0472">Membrane</keyword>
<evidence type="ECO:0000256" key="6">
    <source>
        <dbReference type="SAM" id="Phobius"/>
    </source>
</evidence>
<keyword evidence="2" id="KW-1003">Cell membrane</keyword>
<dbReference type="GO" id="GO:0006824">
    <property type="term" value="P:cobalt ion transport"/>
    <property type="evidence" value="ECO:0007669"/>
    <property type="project" value="InterPro"/>
</dbReference>
<dbReference type="NCBIfam" id="TIGR02454">
    <property type="entry name" value="ECF_T_CbiQ"/>
    <property type="match status" value="1"/>
</dbReference>
<dbReference type="AlphaFoldDB" id="A0A011ADL3"/>
<reference evidence="7 8" key="1">
    <citation type="submission" date="2013-07" db="EMBL/GenBank/DDBJ databases">
        <authorList>
            <consortium name="DOE Joint Genome Institute"/>
            <person name="Eisen J."/>
            <person name="Huntemann M."/>
            <person name="Han J."/>
            <person name="Chen A."/>
            <person name="Kyrpides N."/>
            <person name="Mavromatis K."/>
            <person name="Markowitz V."/>
            <person name="Palaniappan K."/>
            <person name="Ivanova N."/>
            <person name="Schaumberg A."/>
            <person name="Pati A."/>
            <person name="Liolios K."/>
            <person name="Nordberg H.P."/>
            <person name="Cantor M.N."/>
            <person name="Hua S.X."/>
            <person name="Woyke T."/>
        </authorList>
    </citation>
    <scope>NUCLEOTIDE SEQUENCE [LARGE SCALE GENOMIC DNA]</scope>
    <source>
        <strain evidence="7 8">DSM 44712</strain>
    </source>
</reference>
<dbReference type="HOGENOM" id="CLU_056469_1_2_11"/>
<keyword evidence="8" id="KW-1185">Reference proteome</keyword>
<evidence type="ECO:0000256" key="5">
    <source>
        <dbReference type="ARBA" id="ARBA00023136"/>
    </source>
</evidence>
<evidence type="ECO:0000256" key="2">
    <source>
        <dbReference type="ARBA" id="ARBA00022475"/>
    </source>
</evidence>
<name>A0A011ADL3_9ACTN</name>
<evidence type="ECO:0000256" key="3">
    <source>
        <dbReference type="ARBA" id="ARBA00022692"/>
    </source>
</evidence>
<dbReference type="CDD" id="cd16914">
    <property type="entry name" value="EcfT"/>
    <property type="match status" value="1"/>
</dbReference>
<dbReference type="OrthoDB" id="4533at2"/>
<dbReference type="Proteomes" id="UP000021053">
    <property type="component" value="Unassembled WGS sequence"/>
</dbReference>